<dbReference type="PANTHER" id="PTHR43143:SF1">
    <property type="entry name" value="SERINE_THREONINE-PROTEIN PHOSPHATASE CPPED1"/>
    <property type="match status" value="1"/>
</dbReference>
<sequence>MTTSWPTSVDRTIQRGAVQRTGPAQSYHVLTDAPGEAHVAREDLAVRRSGTPGRSLAYIAHLTDIQLLDVQSPARLEVLHGFGDSADTRRLLPMQRPQELLAPHATDALIRTLNRIRISPLTGAALDLAMTTGDNVDNMQWNEMQAYVRLLSGGPVQLDSGGPVYEGTQDGSVDWAWNPERADVGWAHAHGFPAVPGLVEAGLRPFHATGLDVPWVTCHGNHDGLVQGRTAATPELEKVMTGDRKVYGIPPGPLGDFVTNPMHLFSGPCRQVHASAERRPAKRGEFVRAHFDDGGQPHGHGFTAENVDAGTAYYAHDAIPGVRIIMLDTTNPAGHFEGSIDERQLAWLEARLAEVHVRHHDAGGRVVSGGGDERLVLIASHHPRASMTNDIAPAADHPDAGRRILGDELAGVLDRYPNVLAWISGHTHRHHVRLHQGQRHPFWEITTGSIMEWPSQARLLEIVENDDGTVSLVSTIVDHDTALVPGGTDTVDELASWHRELAANSPYSVGGRDASGTAGDRNVELVIPDPRIAAR</sequence>
<proteinExistence type="predicted"/>
<dbReference type="OrthoDB" id="8132905at2"/>
<organism evidence="1 2">
    <name type="scientific">Phytoactinopolyspora halophila</name>
    <dbReference type="NCBI Taxonomy" id="1981511"/>
    <lineage>
        <taxon>Bacteria</taxon>
        <taxon>Bacillati</taxon>
        <taxon>Actinomycetota</taxon>
        <taxon>Actinomycetes</taxon>
        <taxon>Jiangellales</taxon>
        <taxon>Jiangellaceae</taxon>
        <taxon>Phytoactinopolyspora</taxon>
    </lineage>
</organism>
<accession>A0A329QQV9</accession>
<dbReference type="AlphaFoldDB" id="A0A329QQV9"/>
<comment type="caution">
    <text evidence="1">The sequence shown here is derived from an EMBL/GenBank/DDBJ whole genome shotgun (WGS) entry which is preliminary data.</text>
</comment>
<dbReference type="InterPro" id="IPR051918">
    <property type="entry name" value="STPP_CPPED1"/>
</dbReference>
<evidence type="ECO:0000313" key="1">
    <source>
        <dbReference type="EMBL" id="RAW13732.1"/>
    </source>
</evidence>
<dbReference type="NCBIfam" id="TIGR03767">
    <property type="entry name" value="P_acnes_RR"/>
    <property type="match status" value="1"/>
</dbReference>
<dbReference type="SUPFAM" id="SSF56300">
    <property type="entry name" value="Metallo-dependent phosphatases"/>
    <property type="match status" value="1"/>
</dbReference>
<dbReference type="RefSeq" id="WP_123788398.1">
    <property type="nucleotide sequence ID" value="NZ_QMIG01000011.1"/>
</dbReference>
<evidence type="ECO:0000313" key="2">
    <source>
        <dbReference type="Proteomes" id="UP000250462"/>
    </source>
</evidence>
<dbReference type="Proteomes" id="UP000250462">
    <property type="component" value="Unassembled WGS sequence"/>
</dbReference>
<dbReference type="InterPro" id="IPR029052">
    <property type="entry name" value="Metallo-depent_PP-like"/>
</dbReference>
<name>A0A329QQV9_9ACTN</name>
<keyword evidence="2" id="KW-1185">Reference proteome</keyword>
<dbReference type="InterPro" id="IPR022506">
    <property type="entry name" value="Metallophosphoesterase_PPA1498"/>
</dbReference>
<protein>
    <submittedName>
        <fullName evidence="1">TIGR03767 family metallophosphoesterase</fullName>
    </submittedName>
</protein>
<dbReference type="Gene3D" id="3.60.21.10">
    <property type="match status" value="1"/>
</dbReference>
<gene>
    <name evidence="1" type="ORF">DPM12_12025</name>
</gene>
<reference evidence="1 2" key="1">
    <citation type="submission" date="2018-06" db="EMBL/GenBank/DDBJ databases">
        <title>Phytoactinopolyspora halophila sp. nov., a novel halophilic actinomycete isolated from a saline soil in China.</title>
        <authorList>
            <person name="Tang S.-K."/>
        </authorList>
    </citation>
    <scope>NUCLEOTIDE SEQUENCE [LARGE SCALE GENOMIC DNA]</scope>
    <source>
        <strain evidence="1 2">YIM 96934</strain>
    </source>
</reference>
<dbReference type="PANTHER" id="PTHR43143">
    <property type="entry name" value="METALLOPHOSPHOESTERASE, CALCINEURIN SUPERFAMILY"/>
    <property type="match status" value="1"/>
</dbReference>
<dbReference type="EMBL" id="QMIG01000011">
    <property type="protein sequence ID" value="RAW13732.1"/>
    <property type="molecule type" value="Genomic_DNA"/>
</dbReference>